<name>A0A3R9QT16_9CREN</name>
<evidence type="ECO:0000313" key="1">
    <source>
        <dbReference type="EMBL" id="RSN70091.1"/>
    </source>
</evidence>
<comment type="caution">
    <text evidence="1">The sequence shown here is derived from an EMBL/GenBank/DDBJ whole genome shotgun (WGS) entry which is preliminary data.</text>
</comment>
<accession>A0A3R9QT16</accession>
<dbReference type="GeneID" id="6094740"/>
<reference evidence="1 2" key="1">
    <citation type="submission" date="2018-10" db="EMBL/GenBank/DDBJ databases">
        <title>Co-occurring genomic capacity for anaerobic methane metabolism and dissimilatory sulfite reduction discovered in the Korarchaeota.</title>
        <authorList>
            <person name="Mckay L.J."/>
            <person name="Dlakic M."/>
            <person name="Fields M.W."/>
            <person name="Delmont T.O."/>
            <person name="Eren A.M."/>
            <person name="Jay Z.J."/>
            <person name="Klingelsmith K.B."/>
            <person name="Rusch D.B."/>
            <person name="Inskeep W.P."/>
        </authorList>
    </citation>
    <scope>NUCLEOTIDE SEQUENCE [LARGE SCALE GENOMIC DNA]</scope>
    <source>
        <strain evidence="1 2">WS</strain>
    </source>
</reference>
<dbReference type="AlphaFoldDB" id="A0A3R9QT16"/>
<dbReference type="EMBL" id="RCOR01000014">
    <property type="protein sequence ID" value="RSN70091.1"/>
    <property type="molecule type" value="Genomic_DNA"/>
</dbReference>
<proteinExistence type="predicted"/>
<evidence type="ECO:0000313" key="2">
    <source>
        <dbReference type="Proteomes" id="UP000278149"/>
    </source>
</evidence>
<organism evidence="1 2">
    <name type="scientific">Candidatus Korarchaeum cryptofilum</name>
    <dbReference type="NCBI Taxonomy" id="498846"/>
    <lineage>
        <taxon>Archaea</taxon>
        <taxon>Thermoproteota</taxon>
        <taxon>Candidatus Korarchaeia</taxon>
        <taxon>Candidatus Korarchaeales</taxon>
        <taxon>Candidatus Korarchaeaceae</taxon>
        <taxon>Candidatus Korarchaeum</taxon>
    </lineage>
</organism>
<protein>
    <submittedName>
        <fullName evidence="1">Uncharacterized protein</fullName>
    </submittedName>
</protein>
<dbReference type="RefSeq" id="WP_012310106.1">
    <property type="nucleotide sequence ID" value="NZ_RCOR01000014.1"/>
</dbReference>
<sequence>MGKEVEDLESTISSAVRDLAKFYGYSSEKSLKFISDLTISFLRGILSSKQRFPELAGMMKGDDEWRVIAFYVKRTPTCNSPCFISHDLEGVIREYGFGNSHYIVMLRKMCEEK</sequence>
<gene>
    <name evidence="1" type="ORF">D9Q81_01930</name>
</gene>
<dbReference type="Proteomes" id="UP000278149">
    <property type="component" value="Unassembled WGS sequence"/>
</dbReference>